<dbReference type="Proteomes" id="UP001499987">
    <property type="component" value="Unassembled WGS sequence"/>
</dbReference>
<name>A0ABP4EQU1_9ACTN</name>
<dbReference type="RefSeq" id="WP_344628092.1">
    <property type="nucleotide sequence ID" value="NZ_BAAALD010000138.1"/>
</dbReference>
<sequence length="109" mass="12002">MGREYHFHCEYAGCSVTAGVRLGGVRELEVLVNGHEVAFERVHGHHPEEHTLIAVLPTSPPRHVEVRIALPGVFTSIPSCALVAGEVQVPMAEREVPRRARPTEASWYG</sequence>
<reference evidence="2" key="1">
    <citation type="journal article" date="2019" name="Int. J. Syst. Evol. Microbiol.">
        <title>The Global Catalogue of Microorganisms (GCM) 10K type strain sequencing project: providing services to taxonomists for standard genome sequencing and annotation.</title>
        <authorList>
            <consortium name="The Broad Institute Genomics Platform"/>
            <consortium name="The Broad Institute Genome Sequencing Center for Infectious Disease"/>
            <person name="Wu L."/>
            <person name="Ma J."/>
        </authorList>
    </citation>
    <scope>NUCLEOTIDE SEQUENCE [LARGE SCALE GENOMIC DNA]</scope>
    <source>
        <strain evidence="2">JCM 13002</strain>
    </source>
</reference>
<evidence type="ECO:0000313" key="1">
    <source>
        <dbReference type="EMBL" id="GAA1123451.1"/>
    </source>
</evidence>
<proteinExistence type="predicted"/>
<organism evidence="1 2">
    <name type="scientific">Kitasatospora arboriphila</name>
    <dbReference type="NCBI Taxonomy" id="258052"/>
    <lineage>
        <taxon>Bacteria</taxon>
        <taxon>Bacillati</taxon>
        <taxon>Actinomycetota</taxon>
        <taxon>Actinomycetes</taxon>
        <taxon>Kitasatosporales</taxon>
        <taxon>Streptomycetaceae</taxon>
        <taxon>Kitasatospora</taxon>
    </lineage>
</organism>
<dbReference type="EMBL" id="BAAALD010000138">
    <property type="protein sequence ID" value="GAA1123451.1"/>
    <property type="molecule type" value="Genomic_DNA"/>
</dbReference>
<accession>A0ABP4EQU1</accession>
<keyword evidence="2" id="KW-1185">Reference proteome</keyword>
<comment type="caution">
    <text evidence="1">The sequence shown here is derived from an EMBL/GenBank/DDBJ whole genome shotgun (WGS) entry which is preliminary data.</text>
</comment>
<protein>
    <submittedName>
        <fullName evidence="1">Uncharacterized protein</fullName>
    </submittedName>
</protein>
<gene>
    <name evidence="1" type="ORF">GCM10009663_73330</name>
</gene>
<evidence type="ECO:0000313" key="2">
    <source>
        <dbReference type="Proteomes" id="UP001499987"/>
    </source>
</evidence>